<accession>A0A3B0TAW7</accession>
<dbReference type="GO" id="GO:0003700">
    <property type="term" value="F:DNA-binding transcription factor activity"/>
    <property type="evidence" value="ECO:0007669"/>
    <property type="project" value="TreeGrafter"/>
</dbReference>
<organism evidence="5">
    <name type="scientific">hydrothermal vent metagenome</name>
    <dbReference type="NCBI Taxonomy" id="652676"/>
    <lineage>
        <taxon>unclassified sequences</taxon>
        <taxon>metagenomes</taxon>
        <taxon>ecological metagenomes</taxon>
    </lineage>
</organism>
<dbReference type="AlphaFoldDB" id="A0A3B0TAW7"/>
<evidence type="ECO:0000259" key="4">
    <source>
        <dbReference type="PROSITE" id="PS50977"/>
    </source>
</evidence>
<dbReference type="InterPro" id="IPR050109">
    <property type="entry name" value="HTH-type_TetR-like_transc_reg"/>
</dbReference>
<dbReference type="EMBL" id="UOEF01000393">
    <property type="protein sequence ID" value="VAW04146.1"/>
    <property type="molecule type" value="Genomic_DNA"/>
</dbReference>
<keyword evidence="2" id="KW-0238">DNA-binding</keyword>
<dbReference type="PROSITE" id="PS50977">
    <property type="entry name" value="HTH_TETR_2"/>
    <property type="match status" value="1"/>
</dbReference>
<dbReference type="PRINTS" id="PR00455">
    <property type="entry name" value="HTHTETR"/>
</dbReference>
<protein>
    <recommendedName>
        <fullName evidence="4">HTH tetR-type domain-containing protein</fullName>
    </recommendedName>
</protein>
<keyword evidence="3" id="KW-0804">Transcription</keyword>
<reference evidence="5" key="1">
    <citation type="submission" date="2018-06" db="EMBL/GenBank/DDBJ databases">
        <authorList>
            <person name="Zhirakovskaya E."/>
        </authorList>
    </citation>
    <scope>NUCLEOTIDE SEQUENCE</scope>
</reference>
<dbReference type="SUPFAM" id="SSF48498">
    <property type="entry name" value="Tetracyclin repressor-like, C-terminal domain"/>
    <property type="match status" value="1"/>
</dbReference>
<proteinExistence type="predicted"/>
<dbReference type="InterPro" id="IPR036271">
    <property type="entry name" value="Tet_transcr_reg_TetR-rel_C_sf"/>
</dbReference>
<dbReference type="PANTHER" id="PTHR30055:SF234">
    <property type="entry name" value="HTH-TYPE TRANSCRIPTIONAL REGULATOR BETI"/>
    <property type="match status" value="1"/>
</dbReference>
<gene>
    <name evidence="5" type="ORF">MNBD_ALPHA04-2411</name>
</gene>
<name>A0A3B0TAW7_9ZZZZ</name>
<dbReference type="GO" id="GO:0000976">
    <property type="term" value="F:transcription cis-regulatory region binding"/>
    <property type="evidence" value="ECO:0007669"/>
    <property type="project" value="TreeGrafter"/>
</dbReference>
<dbReference type="InterPro" id="IPR001647">
    <property type="entry name" value="HTH_TetR"/>
</dbReference>
<keyword evidence="1" id="KW-0805">Transcription regulation</keyword>
<dbReference type="Pfam" id="PF17935">
    <property type="entry name" value="TetR_C_27"/>
    <property type="match status" value="1"/>
</dbReference>
<evidence type="ECO:0000256" key="3">
    <source>
        <dbReference type="ARBA" id="ARBA00023163"/>
    </source>
</evidence>
<sequence>MSRPQTDIEAGREKLVETAEQIIRERGAITFTIADLAAEAGMSQSNVYRFFASKDALAEEMAGRWFADKTAIMEKLVEEDIPVREKLYAFFARRLAVMQQRFDENPELFAAYMELGDLHFEVIRGYVDLADHYMAIILAEAMEEGYFRGLELDMVVSLVNMMVQPFCNPRVMMMLNRAADEEKLRLIIDAIFDGLHAPSGQTGETELHLAG</sequence>
<dbReference type="SUPFAM" id="SSF46689">
    <property type="entry name" value="Homeodomain-like"/>
    <property type="match status" value="1"/>
</dbReference>
<dbReference type="PANTHER" id="PTHR30055">
    <property type="entry name" value="HTH-TYPE TRANSCRIPTIONAL REGULATOR RUTR"/>
    <property type="match status" value="1"/>
</dbReference>
<evidence type="ECO:0000313" key="5">
    <source>
        <dbReference type="EMBL" id="VAW04146.1"/>
    </source>
</evidence>
<feature type="domain" description="HTH tetR-type" evidence="4">
    <location>
        <begin position="9"/>
        <end position="69"/>
    </location>
</feature>
<dbReference type="InterPro" id="IPR009057">
    <property type="entry name" value="Homeodomain-like_sf"/>
</dbReference>
<dbReference type="Gene3D" id="1.10.357.10">
    <property type="entry name" value="Tetracycline Repressor, domain 2"/>
    <property type="match status" value="1"/>
</dbReference>
<evidence type="ECO:0000256" key="1">
    <source>
        <dbReference type="ARBA" id="ARBA00023015"/>
    </source>
</evidence>
<dbReference type="InterPro" id="IPR041478">
    <property type="entry name" value="TetR_C_27"/>
</dbReference>
<evidence type="ECO:0000256" key="2">
    <source>
        <dbReference type="ARBA" id="ARBA00023125"/>
    </source>
</evidence>
<dbReference type="Pfam" id="PF00440">
    <property type="entry name" value="TetR_N"/>
    <property type="match status" value="1"/>
</dbReference>